<dbReference type="AlphaFoldDB" id="A0A9N9Q4G3"/>
<dbReference type="OrthoDB" id="5275938at2759"/>
<proteinExistence type="predicted"/>
<dbReference type="Proteomes" id="UP000701801">
    <property type="component" value="Unassembled WGS sequence"/>
</dbReference>
<comment type="caution">
    <text evidence="1">The sequence shown here is derived from an EMBL/GenBank/DDBJ whole genome shotgun (WGS) entry which is preliminary data.</text>
</comment>
<accession>A0A9N9Q4G3</accession>
<evidence type="ECO:0000313" key="1">
    <source>
        <dbReference type="EMBL" id="CAG8974804.1"/>
    </source>
</evidence>
<organism evidence="1 2">
    <name type="scientific">Hymenoscyphus albidus</name>
    <dbReference type="NCBI Taxonomy" id="595503"/>
    <lineage>
        <taxon>Eukaryota</taxon>
        <taxon>Fungi</taxon>
        <taxon>Dikarya</taxon>
        <taxon>Ascomycota</taxon>
        <taxon>Pezizomycotina</taxon>
        <taxon>Leotiomycetes</taxon>
        <taxon>Helotiales</taxon>
        <taxon>Helotiaceae</taxon>
        <taxon>Hymenoscyphus</taxon>
    </lineage>
</organism>
<gene>
    <name evidence="1" type="ORF">HYALB_00000417</name>
</gene>
<name>A0A9N9Q4G3_9HELO</name>
<dbReference type="EMBL" id="CAJVRM010000116">
    <property type="protein sequence ID" value="CAG8974804.1"/>
    <property type="molecule type" value="Genomic_DNA"/>
</dbReference>
<protein>
    <submittedName>
        <fullName evidence="1">Uncharacterized protein</fullName>
    </submittedName>
</protein>
<sequence>MFTSQIDPRGLFTFPEADLPIVVKHGCERVIGKVSSTAMCLASPVWKKFIKPPFGHLGPARTEVAEIESFKAAALGGQESDTIGESQLDFQDDNSEALPLLLRIAHFQFVTVTSTLTYHMLLSIAVLVDQYDCVELVHPWIRIWVANENVESLKPDQESWLFIAWVFGSEEVFQTLATSLVRSTDLQNKPKLMNSTMPPSIIESIFEVLKQEISKILEVPYNLAEKLQSMFMRRKLTTQESGHHYSTPETECHENEQDCDDLFYGSLMLNLTWAHLWPKKRADEIHISAKALAEELTELRISHLTADGWSHESCPPKTHIKYGISNILATNPPTPVLDSHILHIKTQHKRLNPSYEVPLLDKNPSSIITQA</sequence>
<evidence type="ECO:0000313" key="2">
    <source>
        <dbReference type="Proteomes" id="UP000701801"/>
    </source>
</evidence>
<reference evidence="1" key="1">
    <citation type="submission" date="2021-07" db="EMBL/GenBank/DDBJ databases">
        <authorList>
            <person name="Durling M."/>
        </authorList>
    </citation>
    <scope>NUCLEOTIDE SEQUENCE</scope>
</reference>
<keyword evidence="2" id="KW-1185">Reference proteome</keyword>